<gene>
    <name evidence="1" type="ORF">IWQ57_001785</name>
</gene>
<protein>
    <submittedName>
        <fullName evidence="1">Uncharacterized protein</fullName>
    </submittedName>
</protein>
<dbReference type="EMBL" id="JANBUJ010000379">
    <property type="protein sequence ID" value="KAJ2772400.1"/>
    <property type="molecule type" value="Genomic_DNA"/>
</dbReference>
<dbReference type="Proteomes" id="UP001140234">
    <property type="component" value="Unassembled WGS sequence"/>
</dbReference>
<proteinExistence type="predicted"/>
<reference evidence="1" key="1">
    <citation type="submission" date="2022-07" db="EMBL/GenBank/DDBJ databases">
        <title>Phylogenomic reconstructions and comparative analyses of Kickxellomycotina fungi.</title>
        <authorList>
            <person name="Reynolds N.K."/>
            <person name="Stajich J.E."/>
            <person name="Barry K."/>
            <person name="Grigoriev I.V."/>
            <person name="Crous P."/>
            <person name="Smith M.E."/>
        </authorList>
    </citation>
    <scope>NUCLEOTIDE SEQUENCE</scope>
    <source>
        <strain evidence="1">CBS 109366</strain>
    </source>
</reference>
<accession>A0ACC1K2Z6</accession>
<sequence length="651" mass="70270">MAPEDTGPAPDLAAATGKSYAAAVVGVQQATESAADDSHAPRPGSPGDAEASGEEAVDDGAYTTDAYTEDNYSDEYNDGPIFSDSNYDESSYSADTDDDDDGGGEGPRKEAAPPGSLSQGPLSSDQVVDALAPPHRFVSHTPWGASTGRLTRDQRHKAPLWDDPGATSAAAAAAGKPEPNGLQQRPLPNAQDGEPGAGGAQVVNVVPVQEGTEGYTQLQQQIQREQRLQQDVLDATLPTSPRGRRIVTIAQFIKSVSRLVSIGYPRVVCTESCLTAALVAVLGARTGLDVWFANFNARTVHAVITYDRGLLLSRLLPEYLGMMLPMAAVNQAIKWVIGSLTIALRVRLGRYAHARYVDGITNITWSQLHRQGAGGATPAYERPDWLLTVQIHRFADMLPRLVADVVKPTMDWFVFSRLLSRVIGRRGSLTMVLYVVLASLVIRLCSPPTGQHAGVLAQLEEKYRSVYARVSSTIQRAAAASTPLVFQAQQPAQPAQPRQTSFVPRVQAEFRQKATDALDDSLNRVAASVAGANIRRFFGGIGETVLAKYGATLTAYYLLALPLCTPGRRLASEIHHDPAAVMMSYSRNSAYLINLSQATTRLLLMVSDLPKFVWSTVKVDRLLRSLDVHSRYRSAVETLPDDARSSEYSSD</sequence>
<name>A0ACC1K2Z6_9FUNG</name>
<organism evidence="1 2">
    <name type="scientific">Coemansia nantahalensis</name>
    <dbReference type="NCBI Taxonomy" id="2789366"/>
    <lineage>
        <taxon>Eukaryota</taxon>
        <taxon>Fungi</taxon>
        <taxon>Fungi incertae sedis</taxon>
        <taxon>Zoopagomycota</taxon>
        <taxon>Kickxellomycotina</taxon>
        <taxon>Kickxellomycetes</taxon>
        <taxon>Kickxellales</taxon>
        <taxon>Kickxellaceae</taxon>
        <taxon>Coemansia</taxon>
    </lineage>
</organism>
<evidence type="ECO:0000313" key="1">
    <source>
        <dbReference type="EMBL" id="KAJ2772400.1"/>
    </source>
</evidence>
<keyword evidence="2" id="KW-1185">Reference proteome</keyword>
<comment type="caution">
    <text evidence="1">The sequence shown here is derived from an EMBL/GenBank/DDBJ whole genome shotgun (WGS) entry which is preliminary data.</text>
</comment>
<evidence type="ECO:0000313" key="2">
    <source>
        <dbReference type="Proteomes" id="UP001140234"/>
    </source>
</evidence>